<keyword evidence="3" id="KW-1185">Reference proteome</keyword>
<dbReference type="Gene3D" id="1.50.10.20">
    <property type="match status" value="1"/>
</dbReference>
<dbReference type="GO" id="GO:0010333">
    <property type="term" value="F:terpene synthase activity"/>
    <property type="evidence" value="ECO:0007669"/>
    <property type="project" value="InterPro"/>
</dbReference>
<dbReference type="InterPro" id="IPR008930">
    <property type="entry name" value="Terpenoid_cyclase/PrenylTrfase"/>
</dbReference>
<feature type="domain" description="Squalene cyclase C-terminal" evidence="1">
    <location>
        <begin position="355"/>
        <end position="447"/>
    </location>
</feature>
<dbReference type="EMBL" id="JACJII010000001">
    <property type="protein sequence ID" value="MBA9007579.1"/>
    <property type="molecule type" value="Genomic_DNA"/>
</dbReference>
<name>A0A7W3N4U1_9ACTN</name>
<gene>
    <name evidence="2" type="ORF">HNR21_006461</name>
</gene>
<evidence type="ECO:0000313" key="2">
    <source>
        <dbReference type="EMBL" id="MBA9007579.1"/>
    </source>
</evidence>
<accession>A0A7W3N4U1</accession>
<organism evidence="2 3">
    <name type="scientific">Thermomonospora cellulosilytica</name>
    <dbReference type="NCBI Taxonomy" id="1411118"/>
    <lineage>
        <taxon>Bacteria</taxon>
        <taxon>Bacillati</taxon>
        <taxon>Actinomycetota</taxon>
        <taxon>Actinomycetes</taxon>
        <taxon>Streptosporangiales</taxon>
        <taxon>Thermomonosporaceae</taxon>
        <taxon>Thermomonospora</taxon>
    </lineage>
</organism>
<dbReference type="PANTHER" id="PTHR31739:SF25">
    <property type="entry name" value="(E,E)-GERANYLLINALOOL SYNTHASE"/>
    <property type="match status" value="1"/>
</dbReference>
<comment type="caution">
    <text evidence="2">The sequence shown here is derived from an EMBL/GenBank/DDBJ whole genome shotgun (WGS) entry which is preliminary data.</text>
</comment>
<dbReference type="Proteomes" id="UP000539313">
    <property type="component" value="Unassembled WGS sequence"/>
</dbReference>
<dbReference type="Pfam" id="PF13243">
    <property type="entry name" value="SQHop_cyclase_C"/>
    <property type="match status" value="1"/>
</dbReference>
<dbReference type="RefSeq" id="WP_312881474.1">
    <property type="nucleotide sequence ID" value="NZ_JACJII010000001.1"/>
</dbReference>
<sequence length="533" mass="56246">MIDHGLPRTATGTPRIDPGIDIAASADELVNGLLEHPWGQVTPSVYETGRLVGLAPWLALHDERVRYLVRTQRPDGGWGAPHRGYALVPTLSAVEALLAELRRGPADRSGPRKAVDRGLTALGEWLEGGGPPIPDMPAVELIVPVLIDRINDHLEHLDGGPSGRRLVPPAGMDGAKAALIGSLVRAGADLPDKLWHALEIAGDAAAGARGTAPEHTGTIGASPAATAAWLGPAEPPPHHPARRYLETAARAHGGPVPCGLPITVFERGWVLSWLIRAGVPVRAPERLVRELREAIGPAGAPAAAGLPADADTTSAALYALALAGAPHPPDVLWGYETPTHFCTWRGEDGRSITTNAHVLEAFGRHLATVRGPAERYAATVAKVAGWLCEQQLPDGQWTDRWHASPYYATACAAPALAGFGGPGARPAVERARRWTLRTQRPDGSWGLWEGTPEETAYALHVLLLSGPEGAEEPEVRRAAARGAAVLREAVRTGSIESNNPPMWHDKDLYTPVAVVHAAILAALHMTAGGISDG</sequence>
<proteinExistence type="predicted"/>
<protein>
    <recommendedName>
        <fullName evidence="1">Squalene cyclase C-terminal domain-containing protein</fullName>
    </recommendedName>
</protein>
<dbReference type="GO" id="GO:0000287">
    <property type="term" value="F:magnesium ion binding"/>
    <property type="evidence" value="ECO:0007669"/>
    <property type="project" value="TreeGrafter"/>
</dbReference>
<dbReference type="SUPFAM" id="SSF48239">
    <property type="entry name" value="Terpenoid cyclases/Protein prenyltransferases"/>
    <property type="match status" value="2"/>
</dbReference>
<dbReference type="InterPro" id="IPR050148">
    <property type="entry name" value="Terpene_synthase-like"/>
</dbReference>
<dbReference type="InterPro" id="IPR032696">
    <property type="entry name" value="SQ_cyclase_C"/>
</dbReference>
<dbReference type="GO" id="GO:0016102">
    <property type="term" value="P:diterpenoid biosynthetic process"/>
    <property type="evidence" value="ECO:0007669"/>
    <property type="project" value="TreeGrafter"/>
</dbReference>
<dbReference type="PANTHER" id="PTHR31739">
    <property type="entry name" value="ENT-COPALYL DIPHOSPHATE SYNTHASE, CHLOROPLASTIC"/>
    <property type="match status" value="1"/>
</dbReference>
<reference evidence="2 3" key="1">
    <citation type="submission" date="2020-08" db="EMBL/GenBank/DDBJ databases">
        <title>Sequencing the genomes of 1000 actinobacteria strains.</title>
        <authorList>
            <person name="Klenk H.-P."/>
        </authorList>
    </citation>
    <scope>NUCLEOTIDE SEQUENCE [LARGE SCALE GENOMIC DNA]</scope>
    <source>
        <strain evidence="2 3">DSM 45823</strain>
    </source>
</reference>
<dbReference type="AlphaFoldDB" id="A0A7W3N4U1"/>
<dbReference type="Gene3D" id="1.50.10.160">
    <property type="match status" value="1"/>
</dbReference>
<evidence type="ECO:0000313" key="3">
    <source>
        <dbReference type="Proteomes" id="UP000539313"/>
    </source>
</evidence>
<evidence type="ECO:0000259" key="1">
    <source>
        <dbReference type="Pfam" id="PF13243"/>
    </source>
</evidence>